<gene>
    <name evidence="4" type="ORF">SAMN05444422_102156</name>
</gene>
<keyword evidence="2" id="KW-1133">Transmembrane helix</keyword>
<feature type="transmembrane region" description="Helical" evidence="2">
    <location>
        <begin position="207"/>
        <end position="225"/>
    </location>
</feature>
<feature type="domain" description="Transglutaminase-like" evidence="3">
    <location>
        <begin position="453"/>
        <end position="523"/>
    </location>
</feature>
<dbReference type="OrthoDB" id="18481at2157"/>
<evidence type="ECO:0000256" key="2">
    <source>
        <dbReference type="SAM" id="Phobius"/>
    </source>
</evidence>
<dbReference type="InterPro" id="IPR052901">
    <property type="entry name" value="Bact_TGase-like"/>
</dbReference>
<protein>
    <recommendedName>
        <fullName evidence="3">Transglutaminase-like domain-containing protein</fullName>
    </recommendedName>
</protein>
<dbReference type="InterPro" id="IPR002931">
    <property type="entry name" value="Transglutaminase-like"/>
</dbReference>
<name>A0A1I1E3V8_NATHA</name>
<dbReference type="EMBL" id="FOKW01000002">
    <property type="protein sequence ID" value="SFB81346.1"/>
    <property type="molecule type" value="Genomic_DNA"/>
</dbReference>
<feature type="compositionally biased region" description="Acidic residues" evidence="1">
    <location>
        <begin position="543"/>
        <end position="563"/>
    </location>
</feature>
<dbReference type="SUPFAM" id="SSF54001">
    <property type="entry name" value="Cysteine proteinases"/>
    <property type="match status" value="1"/>
</dbReference>
<dbReference type="Proteomes" id="UP000199161">
    <property type="component" value="Unassembled WGS sequence"/>
</dbReference>
<evidence type="ECO:0000256" key="1">
    <source>
        <dbReference type="SAM" id="MobiDB-lite"/>
    </source>
</evidence>
<dbReference type="PANTHER" id="PTHR42736">
    <property type="entry name" value="PROTEIN-GLUTAMINE GAMMA-GLUTAMYLTRANSFERASE"/>
    <property type="match status" value="1"/>
</dbReference>
<proteinExistence type="predicted"/>
<reference evidence="5" key="1">
    <citation type="submission" date="2016-10" db="EMBL/GenBank/DDBJ databases">
        <authorList>
            <person name="Varghese N."/>
            <person name="Submissions S."/>
        </authorList>
    </citation>
    <scope>NUCLEOTIDE SEQUENCE [LARGE SCALE GENOMIC DNA]</scope>
    <source>
        <strain evidence="5">DSM 13078</strain>
    </source>
</reference>
<dbReference type="PANTHER" id="PTHR42736:SF1">
    <property type="entry name" value="PROTEIN-GLUTAMINE GAMMA-GLUTAMYLTRANSFERASE"/>
    <property type="match status" value="1"/>
</dbReference>
<dbReference type="RefSeq" id="WP_089785845.1">
    <property type="nucleotide sequence ID" value="NZ_FOKW01000002.1"/>
</dbReference>
<dbReference type="Pfam" id="PF11992">
    <property type="entry name" value="TgpA_N"/>
    <property type="match status" value="1"/>
</dbReference>
<keyword evidence="5" id="KW-1185">Reference proteome</keyword>
<feature type="region of interest" description="Disordered" evidence="1">
    <location>
        <begin position="538"/>
        <end position="631"/>
    </location>
</feature>
<dbReference type="Gene3D" id="3.10.620.30">
    <property type="match status" value="1"/>
</dbReference>
<dbReference type="InterPro" id="IPR021878">
    <property type="entry name" value="TgpA_N"/>
</dbReference>
<feature type="transmembrane region" description="Helical" evidence="2">
    <location>
        <begin position="130"/>
        <end position="149"/>
    </location>
</feature>
<dbReference type="InterPro" id="IPR038765">
    <property type="entry name" value="Papain-like_cys_pep_sf"/>
</dbReference>
<feature type="compositionally biased region" description="Polar residues" evidence="1">
    <location>
        <begin position="586"/>
        <end position="607"/>
    </location>
</feature>
<accession>A0A1I1E3V8</accession>
<feature type="transmembrane region" description="Helical" evidence="2">
    <location>
        <begin position="53"/>
        <end position="70"/>
    </location>
</feature>
<keyword evidence="2" id="KW-0472">Membrane</keyword>
<dbReference type="AlphaFoldDB" id="A0A1I1E3V8"/>
<evidence type="ECO:0000313" key="5">
    <source>
        <dbReference type="Proteomes" id="UP000199161"/>
    </source>
</evidence>
<dbReference type="InterPro" id="IPR025403">
    <property type="entry name" value="TgpA-like_C"/>
</dbReference>
<feature type="transmembrane region" description="Helical" evidence="2">
    <location>
        <begin position="77"/>
        <end position="94"/>
    </location>
</feature>
<dbReference type="SMART" id="SM00460">
    <property type="entry name" value="TGc"/>
    <property type="match status" value="1"/>
</dbReference>
<organism evidence="4 5">
    <name type="scientific">Natronobacterium haloterrestre</name>
    <name type="common">Halobiforma haloterrestris</name>
    <dbReference type="NCBI Taxonomy" id="148448"/>
    <lineage>
        <taxon>Archaea</taxon>
        <taxon>Methanobacteriati</taxon>
        <taxon>Methanobacteriota</taxon>
        <taxon>Stenosarchaea group</taxon>
        <taxon>Halobacteria</taxon>
        <taxon>Halobacteriales</taxon>
        <taxon>Natrialbaceae</taxon>
        <taxon>Natronobacterium</taxon>
    </lineage>
</organism>
<sequence>MSVDRDGRTIPLSTDGTIGPGAFRILALGSVLVLTAAYVSVLQDVTRVVGGTRTLLTLVVGMLLAATALARLIRLRTAATIAVTVAVVGFVYYFERSGVGAEALFSASETVLADVVTLATGLELLRVVEAGTWTLAFAPGPVFLSWYLALRGRYGLSVLPGGFALVFLVLTGDAGTTATLVGVLAALGAVGFGDLERRGGSVAQADAIAVLFAVIVALSLSVTFVPGGTGTANPTTAGASDGTLEATIDSASERSGIAGEVDLSPQIRFTVEADEGSYWRTGVYDRYTGDEWVRTGQSQPFGEAGIEKPAGTTGTVEQTVTVATDLGVMPAAAQPVDVEGGIADYTEVSAHGQIRPATTLIEDDTYVVRSAVVDPPPVVLHNAGTDYPDEIEEQYLQMPESISPAFEERTAEITEGADSPYERTVLIERHLRSSKDYSLEVDRPEGDVAEEFLLEMEEGYCVYFATTMTQMLRAEGIPARYVTGYTSGQQVEDDRYVVRGTDAHAWVEVYFPGEGWVEFDPTPPQPREAEHTERLVDAREENIENVDIETDGGDGDGSDGEDGSDTRGDDPDDGPDAPDHNPDGNESPTDPGSGPSDRNGTEGQASETGPPGVAAGDGTVSTPEEEGVSSPVPITREALVVASVFLVGLLAGAHRTGATVRARRLVGRYWQRRTEDPDRDVERAFRRLEGVLGREYRPRRPSESARGYLTALEAAHGDELDPRVEQVLERYERAVYGDGVDRAAADESIEIVDEIVRKRLPAVARLRN</sequence>
<evidence type="ECO:0000259" key="3">
    <source>
        <dbReference type="SMART" id="SM00460"/>
    </source>
</evidence>
<keyword evidence="2" id="KW-0812">Transmembrane</keyword>
<feature type="transmembrane region" description="Helical" evidence="2">
    <location>
        <begin position="21"/>
        <end position="41"/>
    </location>
</feature>
<dbReference type="Pfam" id="PF13559">
    <property type="entry name" value="DUF4129"/>
    <property type="match status" value="1"/>
</dbReference>
<dbReference type="Pfam" id="PF01841">
    <property type="entry name" value="Transglut_core"/>
    <property type="match status" value="1"/>
</dbReference>
<evidence type="ECO:0000313" key="4">
    <source>
        <dbReference type="EMBL" id="SFB81346.1"/>
    </source>
</evidence>